<dbReference type="Pfam" id="PF00293">
    <property type="entry name" value="NUDIX"/>
    <property type="match status" value="1"/>
</dbReference>
<reference evidence="3 4" key="1">
    <citation type="submission" date="2019-03" db="EMBL/GenBank/DDBJ databases">
        <title>Genomic Encyclopedia of Type Strains, Phase IV (KMG-IV): sequencing the most valuable type-strain genomes for metagenomic binning, comparative biology and taxonomic classification.</title>
        <authorList>
            <person name="Goeker M."/>
        </authorList>
    </citation>
    <scope>NUCLEOTIDE SEQUENCE [LARGE SCALE GENOMIC DNA]</scope>
    <source>
        <strain evidence="3 4">DSM 19610</strain>
    </source>
</reference>
<proteinExistence type="predicted"/>
<dbReference type="PROSITE" id="PS51462">
    <property type="entry name" value="NUDIX"/>
    <property type="match status" value="1"/>
</dbReference>
<dbReference type="AlphaFoldDB" id="A0A4R1HNS3"/>
<dbReference type="OrthoDB" id="542521at2"/>
<dbReference type="GO" id="GO:0016787">
    <property type="term" value="F:hydrolase activity"/>
    <property type="evidence" value="ECO:0007669"/>
    <property type="project" value="UniProtKB-KW"/>
</dbReference>
<keyword evidence="1" id="KW-0378">Hydrolase</keyword>
<dbReference type="InterPro" id="IPR000086">
    <property type="entry name" value="NUDIX_hydrolase_dom"/>
</dbReference>
<sequence length="144" mass="15773">MNRPETPLLTVDIIIELAGHPEHPIVLIERKYEPYGWALPGGFVDVGETLEQAARREAMEETSLQVTLTALLGCYSDPARDRRGHTVSAVYVATAHGTPKAQDDAAALALFDPEKCPPLAFDHALIIKDYLVFRETGQPAPLRG</sequence>
<dbReference type="PANTHER" id="PTHR43736">
    <property type="entry name" value="ADP-RIBOSE PYROPHOSPHATASE"/>
    <property type="match status" value="1"/>
</dbReference>
<name>A0A4R1HNS3_9GAMM</name>
<dbReference type="Proteomes" id="UP000295707">
    <property type="component" value="Unassembled WGS sequence"/>
</dbReference>
<gene>
    <name evidence="3" type="ORF">DFR30_2210</name>
</gene>
<dbReference type="EMBL" id="SMFX01000001">
    <property type="protein sequence ID" value="TCK18922.1"/>
    <property type="molecule type" value="Genomic_DNA"/>
</dbReference>
<dbReference type="InterPro" id="IPR020476">
    <property type="entry name" value="Nudix_hydrolase"/>
</dbReference>
<evidence type="ECO:0000313" key="4">
    <source>
        <dbReference type="Proteomes" id="UP000295707"/>
    </source>
</evidence>
<evidence type="ECO:0000256" key="1">
    <source>
        <dbReference type="ARBA" id="ARBA00022801"/>
    </source>
</evidence>
<dbReference type="InterPro" id="IPR015797">
    <property type="entry name" value="NUDIX_hydrolase-like_dom_sf"/>
</dbReference>
<dbReference type="PRINTS" id="PR00502">
    <property type="entry name" value="NUDIXFAMILY"/>
</dbReference>
<evidence type="ECO:0000259" key="2">
    <source>
        <dbReference type="PROSITE" id="PS51462"/>
    </source>
</evidence>
<dbReference type="SUPFAM" id="SSF55811">
    <property type="entry name" value="Nudix"/>
    <property type="match status" value="1"/>
</dbReference>
<dbReference type="PANTHER" id="PTHR43736:SF1">
    <property type="entry name" value="DIHYDRONEOPTERIN TRIPHOSPHATE DIPHOSPHATASE"/>
    <property type="match status" value="1"/>
</dbReference>
<organism evidence="3 4">
    <name type="scientific">Thiogranum longum</name>
    <dbReference type="NCBI Taxonomy" id="1537524"/>
    <lineage>
        <taxon>Bacteria</taxon>
        <taxon>Pseudomonadati</taxon>
        <taxon>Pseudomonadota</taxon>
        <taxon>Gammaproteobacteria</taxon>
        <taxon>Chromatiales</taxon>
        <taxon>Ectothiorhodospiraceae</taxon>
        <taxon>Thiogranum</taxon>
    </lineage>
</organism>
<evidence type="ECO:0000313" key="3">
    <source>
        <dbReference type="EMBL" id="TCK18922.1"/>
    </source>
</evidence>
<feature type="domain" description="Nudix hydrolase" evidence="2">
    <location>
        <begin position="6"/>
        <end position="135"/>
    </location>
</feature>
<protein>
    <submittedName>
        <fullName evidence="3">8-oxo-dGTP diphosphatase</fullName>
    </submittedName>
</protein>
<accession>A0A4R1HNS3</accession>
<dbReference type="RefSeq" id="WP_132973140.1">
    <property type="nucleotide sequence ID" value="NZ_SMFX01000001.1"/>
</dbReference>
<keyword evidence="4" id="KW-1185">Reference proteome</keyword>
<dbReference type="Gene3D" id="3.90.79.10">
    <property type="entry name" value="Nucleoside Triphosphate Pyrophosphohydrolase"/>
    <property type="match status" value="1"/>
</dbReference>
<dbReference type="CDD" id="cd18873">
    <property type="entry name" value="NUDIX_NadM_like"/>
    <property type="match status" value="1"/>
</dbReference>
<comment type="caution">
    <text evidence="3">The sequence shown here is derived from an EMBL/GenBank/DDBJ whole genome shotgun (WGS) entry which is preliminary data.</text>
</comment>